<dbReference type="AlphaFoldDB" id="A0A8H6T440"/>
<proteinExistence type="predicted"/>
<sequence length="135" mass="14874">MASPQRPQPPHFVLVRHSNALLQPSIQYQYSDDSPLAMLQQPGEQVLVLDAYAPHSQPVALSLSPSLAVAHIKVDDAPAADDGAHMYVLETISSPERPVDASNIVERRPPNVLLSQFKERNTVLRRALEYPGCET</sequence>
<protein>
    <submittedName>
        <fullName evidence="1">Uncharacterized protein</fullName>
    </submittedName>
</protein>
<gene>
    <name evidence="1" type="ORF">HMN09_00608600</name>
</gene>
<dbReference type="EMBL" id="JACAZE010000007">
    <property type="protein sequence ID" value="KAF7310658.1"/>
    <property type="molecule type" value="Genomic_DNA"/>
</dbReference>
<evidence type="ECO:0000313" key="2">
    <source>
        <dbReference type="Proteomes" id="UP000613580"/>
    </source>
</evidence>
<comment type="caution">
    <text evidence="1">The sequence shown here is derived from an EMBL/GenBank/DDBJ whole genome shotgun (WGS) entry which is preliminary data.</text>
</comment>
<evidence type="ECO:0000313" key="1">
    <source>
        <dbReference type="EMBL" id="KAF7310658.1"/>
    </source>
</evidence>
<dbReference type="OrthoDB" id="3192267at2759"/>
<keyword evidence="2" id="KW-1185">Reference proteome</keyword>
<accession>A0A8H6T440</accession>
<dbReference type="Proteomes" id="UP000613580">
    <property type="component" value="Unassembled WGS sequence"/>
</dbReference>
<organism evidence="1 2">
    <name type="scientific">Mycena chlorophos</name>
    <name type="common">Agaric fungus</name>
    <name type="synonym">Agaricus chlorophos</name>
    <dbReference type="NCBI Taxonomy" id="658473"/>
    <lineage>
        <taxon>Eukaryota</taxon>
        <taxon>Fungi</taxon>
        <taxon>Dikarya</taxon>
        <taxon>Basidiomycota</taxon>
        <taxon>Agaricomycotina</taxon>
        <taxon>Agaricomycetes</taxon>
        <taxon>Agaricomycetidae</taxon>
        <taxon>Agaricales</taxon>
        <taxon>Marasmiineae</taxon>
        <taxon>Mycenaceae</taxon>
        <taxon>Mycena</taxon>
    </lineage>
</organism>
<reference evidence="1" key="1">
    <citation type="submission" date="2020-05" db="EMBL/GenBank/DDBJ databases">
        <title>Mycena genomes resolve the evolution of fungal bioluminescence.</title>
        <authorList>
            <person name="Tsai I.J."/>
        </authorList>
    </citation>
    <scope>NUCLEOTIDE SEQUENCE</scope>
    <source>
        <strain evidence="1">110903Hualien_Pintung</strain>
    </source>
</reference>
<name>A0A8H6T440_MYCCL</name>